<dbReference type="Pfam" id="PF04403">
    <property type="entry name" value="PqiA"/>
    <property type="match status" value="1"/>
</dbReference>
<protein>
    <submittedName>
        <fullName evidence="2">Paraquat-inducible protein A</fullName>
    </submittedName>
</protein>
<keyword evidence="1" id="KW-0812">Transmembrane</keyword>
<dbReference type="STRING" id="754502.BJG93_25000"/>
<reference evidence="2" key="1">
    <citation type="submission" date="2016-09" db="EMBL/GenBank/DDBJ databases">
        <title>The Complete Genome of Burkholderia sprentiae wsm5005.</title>
        <authorList>
            <person name="De Meyer S."/>
            <person name="Wang P."/>
            <person name="Terpolilli J."/>
        </authorList>
    </citation>
    <scope>NUCLEOTIDE SEQUENCE [LARGE SCALE GENOMIC DNA]</scope>
    <source>
        <strain evidence="2">WSM5005</strain>
    </source>
</reference>
<feature type="transmembrane region" description="Helical" evidence="1">
    <location>
        <begin position="167"/>
        <end position="189"/>
    </location>
</feature>
<reference evidence="2" key="2">
    <citation type="submission" date="2021-06" db="EMBL/GenBank/DDBJ databases">
        <authorList>
            <person name="Rogers T.H."/>
            <person name="Ramsay J.P."/>
            <person name="Wang P."/>
            <person name="Terpolilli J."/>
        </authorList>
    </citation>
    <scope>NUCLEOTIDE SEQUENCE [LARGE SCALE GENOMIC DNA]</scope>
    <source>
        <strain evidence="2">WSM5005</strain>
    </source>
</reference>
<keyword evidence="1" id="KW-0472">Membrane</keyword>
<gene>
    <name evidence="2" type="ORF">BJG93_25000</name>
</gene>
<sequence length="205" mass="22208">MLMQTFPTLVVCEHCDSVYRRRALATREVARCGQCSAVLYRASQLDVDRWLALTVAAAIVFVIANVCPVIRISLQGLHSETTLWQSAAALAHGAVAPIALATAMMIVVVPLLQIALLGWVLAFARAARRAPGFAWSIRLLALLRPWSIVEVGVLGMLVAVIKLSSFVQVAAGPGIWATATLMVLITIIANRDVHLLWEWTDAETA</sequence>
<feature type="transmembrane region" description="Helical" evidence="1">
    <location>
        <begin position="50"/>
        <end position="74"/>
    </location>
</feature>
<organism evidence="2 3">
    <name type="scientific">Paraburkholderia sprentiae WSM5005</name>
    <dbReference type="NCBI Taxonomy" id="754502"/>
    <lineage>
        <taxon>Bacteria</taxon>
        <taxon>Pseudomonadati</taxon>
        <taxon>Pseudomonadota</taxon>
        <taxon>Betaproteobacteria</taxon>
        <taxon>Burkholderiales</taxon>
        <taxon>Burkholderiaceae</taxon>
        <taxon>Paraburkholderia</taxon>
    </lineage>
</organism>
<proteinExistence type="predicted"/>
<feature type="transmembrane region" description="Helical" evidence="1">
    <location>
        <begin position="94"/>
        <end position="127"/>
    </location>
</feature>
<keyword evidence="3" id="KW-1185">Reference proteome</keyword>
<evidence type="ECO:0000313" key="3">
    <source>
        <dbReference type="Proteomes" id="UP000179860"/>
    </source>
</evidence>
<dbReference type="AlphaFoldDB" id="A0A1I9YSW1"/>
<dbReference type="KEGG" id="pspw:BJG93_25000"/>
<evidence type="ECO:0000256" key="1">
    <source>
        <dbReference type="SAM" id="Phobius"/>
    </source>
</evidence>
<dbReference type="Proteomes" id="UP000179860">
    <property type="component" value="Chromosome 2"/>
</dbReference>
<feature type="transmembrane region" description="Helical" evidence="1">
    <location>
        <begin position="139"/>
        <end position="161"/>
    </location>
</feature>
<accession>A0A1I9YSW1</accession>
<dbReference type="InterPro" id="IPR007498">
    <property type="entry name" value="PqiA-like"/>
</dbReference>
<dbReference type="EMBL" id="CP017562">
    <property type="protein sequence ID" value="APA89306.2"/>
    <property type="molecule type" value="Genomic_DNA"/>
</dbReference>
<keyword evidence="1" id="KW-1133">Transmembrane helix</keyword>
<evidence type="ECO:0000313" key="2">
    <source>
        <dbReference type="EMBL" id="APA89306.2"/>
    </source>
</evidence>
<name>A0A1I9YSW1_9BURK</name>